<feature type="compositionally biased region" description="Polar residues" evidence="1">
    <location>
        <begin position="11"/>
        <end position="27"/>
    </location>
</feature>
<dbReference type="SMART" id="SM00358">
    <property type="entry name" value="DSRM"/>
    <property type="match status" value="1"/>
</dbReference>
<reference evidence="3 4" key="1">
    <citation type="submission" date="2022-03" db="EMBL/GenBank/DDBJ databases">
        <authorList>
            <person name="Macdonald S."/>
            <person name="Ahmed S."/>
            <person name="Newling K."/>
        </authorList>
    </citation>
    <scope>NUCLEOTIDE SEQUENCE [LARGE SCALE GENOMIC DNA]</scope>
</reference>
<proteinExistence type="predicted"/>
<dbReference type="EMBL" id="CAKOAT010112932">
    <property type="protein sequence ID" value="CAH8330240.1"/>
    <property type="molecule type" value="Genomic_DNA"/>
</dbReference>
<organism evidence="3 4">
    <name type="scientific">Eruca vesicaria subsp. sativa</name>
    <name type="common">Garden rocket</name>
    <name type="synonym">Eruca sativa</name>
    <dbReference type="NCBI Taxonomy" id="29727"/>
    <lineage>
        <taxon>Eukaryota</taxon>
        <taxon>Viridiplantae</taxon>
        <taxon>Streptophyta</taxon>
        <taxon>Embryophyta</taxon>
        <taxon>Tracheophyta</taxon>
        <taxon>Spermatophyta</taxon>
        <taxon>Magnoliopsida</taxon>
        <taxon>eudicotyledons</taxon>
        <taxon>Gunneridae</taxon>
        <taxon>Pentapetalae</taxon>
        <taxon>rosids</taxon>
        <taxon>malvids</taxon>
        <taxon>Brassicales</taxon>
        <taxon>Brassicaceae</taxon>
        <taxon>Brassiceae</taxon>
        <taxon>Eruca</taxon>
    </lineage>
</organism>
<comment type="caution">
    <text evidence="3">The sequence shown here is derived from an EMBL/GenBank/DDBJ whole genome shotgun (WGS) entry which is preliminary data.</text>
</comment>
<dbReference type="Proteomes" id="UP001642260">
    <property type="component" value="Unassembled WGS sequence"/>
</dbReference>
<dbReference type="SUPFAM" id="SSF54768">
    <property type="entry name" value="dsRNA-binding domain-like"/>
    <property type="match status" value="1"/>
</dbReference>
<dbReference type="AlphaFoldDB" id="A0ABC8JSQ8"/>
<evidence type="ECO:0000313" key="3">
    <source>
        <dbReference type="EMBL" id="CAH8330240.1"/>
    </source>
</evidence>
<sequence>MSELKPPKVLNSFSNIQIDPNSTQANQPPLPKPQEEKEDPKSSFSKGSTFSSRELDLRFFDSSDTLIFVGPDESKKGSAKLVLHGMCLSKRWKPPVYDCCNVHGPSNMRLFTYKVVVEIRDSSGTTTLLECFGDPKRKKKAASEHAAEGALWYLDHVKGKSDKAASVNQLK</sequence>
<feature type="domain" description="DRBM" evidence="2">
    <location>
        <begin position="79"/>
        <end position="155"/>
    </location>
</feature>
<evidence type="ECO:0000256" key="1">
    <source>
        <dbReference type="SAM" id="MobiDB-lite"/>
    </source>
</evidence>
<dbReference type="Gene3D" id="3.30.160.20">
    <property type="match status" value="1"/>
</dbReference>
<evidence type="ECO:0000313" key="4">
    <source>
        <dbReference type="Proteomes" id="UP001642260"/>
    </source>
</evidence>
<dbReference type="InterPro" id="IPR014720">
    <property type="entry name" value="dsRBD_dom"/>
</dbReference>
<accession>A0ABC8JSQ8</accession>
<dbReference type="Pfam" id="PF14709">
    <property type="entry name" value="DND1_DSRM"/>
    <property type="match status" value="1"/>
</dbReference>
<gene>
    <name evidence="3" type="ORF">ERUC_LOCUS11920</name>
</gene>
<dbReference type="CDD" id="cd19869">
    <property type="entry name" value="DSRM_DCL_plant"/>
    <property type="match status" value="1"/>
</dbReference>
<evidence type="ECO:0000259" key="2">
    <source>
        <dbReference type="SMART" id="SM00358"/>
    </source>
</evidence>
<keyword evidence="4" id="KW-1185">Reference proteome</keyword>
<protein>
    <recommendedName>
        <fullName evidence="2">DRBM domain-containing protein</fullName>
    </recommendedName>
</protein>
<feature type="region of interest" description="Disordered" evidence="1">
    <location>
        <begin position="1"/>
        <end position="49"/>
    </location>
</feature>
<name>A0ABC8JSQ8_ERUVS</name>